<dbReference type="Pfam" id="PF07992">
    <property type="entry name" value="Pyr_redox_2"/>
    <property type="match status" value="1"/>
</dbReference>
<proteinExistence type="inferred from homology"/>
<dbReference type="Gene3D" id="3.40.50.720">
    <property type="entry name" value="NAD(P)-binding Rossmann-like Domain"/>
    <property type="match status" value="1"/>
</dbReference>
<dbReference type="InterPro" id="IPR023753">
    <property type="entry name" value="FAD/NAD-binding_dom"/>
</dbReference>
<evidence type="ECO:0000256" key="7">
    <source>
        <dbReference type="ARBA" id="ARBA00022827"/>
    </source>
</evidence>
<evidence type="ECO:0000256" key="12">
    <source>
        <dbReference type="PIRSR" id="PIRSR000362-1"/>
    </source>
</evidence>
<gene>
    <name evidence="15" type="ORF">PFISCL1PPCAC_14894</name>
</gene>
<evidence type="ECO:0000256" key="5">
    <source>
        <dbReference type="ARBA" id="ARBA00016287"/>
    </source>
</evidence>
<dbReference type="EMBL" id="BTSY01000004">
    <property type="protein sequence ID" value="GMT23597.1"/>
    <property type="molecule type" value="Genomic_DNA"/>
</dbReference>
<feature type="binding site" evidence="13">
    <location>
        <begin position="219"/>
        <end position="220"/>
    </location>
    <ligand>
        <name>NADP(+)</name>
        <dbReference type="ChEBI" id="CHEBI:58349"/>
    </ligand>
</feature>
<reference evidence="15" key="1">
    <citation type="submission" date="2023-10" db="EMBL/GenBank/DDBJ databases">
        <title>Genome assembly of Pristionchus species.</title>
        <authorList>
            <person name="Yoshida K."/>
            <person name="Sommer R.J."/>
        </authorList>
    </citation>
    <scope>NUCLEOTIDE SEQUENCE</scope>
    <source>
        <strain evidence="15">RS5133</strain>
    </source>
</reference>
<comment type="catalytic activity">
    <reaction evidence="10 11">
        <text>2 reduced [adrenodoxin] + NADP(+) + H(+) = 2 oxidized [adrenodoxin] + NADPH</text>
        <dbReference type="Rhea" id="RHEA:42312"/>
        <dbReference type="Rhea" id="RHEA-COMP:9998"/>
        <dbReference type="Rhea" id="RHEA-COMP:9999"/>
        <dbReference type="ChEBI" id="CHEBI:15378"/>
        <dbReference type="ChEBI" id="CHEBI:33737"/>
        <dbReference type="ChEBI" id="CHEBI:33738"/>
        <dbReference type="ChEBI" id="CHEBI:57783"/>
        <dbReference type="ChEBI" id="CHEBI:58349"/>
        <dbReference type="EC" id="1.18.1.6"/>
    </reaction>
</comment>
<feature type="binding site" evidence="12">
    <location>
        <position position="37"/>
    </location>
    <ligand>
        <name>FAD</name>
        <dbReference type="ChEBI" id="CHEBI:57692"/>
    </ligand>
</feature>
<feature type="binding site" evidence="12">
    <location>
        <position position="66"/>
    </location>
    <ligand>
        <name>FAD</name>
        <dbReference type="ChEBI" id="CHEBI:57692"/>
    </ligand>
</feature>
<evidence type="ECO:0000259" key="14">
    <source>
        <dbReference type="Pfam" id="PF07992"/>
    </source>
</evidence>
<dbReference type="PANTHER" id="PTHR48467:SF1">
    <property type="entry name" value="GLUTAMATE SYNTHASE 1 [NADH], CHLOROPLASTIC-LIKE"/>
    <property type="match status" value="1"/>
</dbReference>
<feature type="domain" description="FAD/NAD(P)-binding" evidence="14">
    <location>
        <begin position="28"/>
        <end position="189"/>
    </location>
</feature>
<keyword evidence="8 11" id="KW-0521">NADP</keyword>
<name>A0AAV5VY31_9BILA</name>
<sequence length="445" mass="48940">MGIGNRSGLLLLFTPISRSFSTLPNSTRVAVVGSGPSGLFAVSSLLRRFPFLSIDVIEAAPVPFGLVRYGVAPDHQDVKNCIHSFEKMFSTHPDRLSLYCNLRVGNGPKEISLSDLRSRYSAILLAYGASRARKVNIPGSDSINVLSGSQVVGWYSGYPSSSPPLLDHPSAVVIGNGNVSLDCARVLASPARLEHTDIPDSALEMIRQSKVKNISIVGRRGPGDVSFTIKELREQFRLEGWNSGVEMEKNDEEKLRDGLMKMERPKKRLMQVLLDNIRVPEGEKKCSFLFRRIPKEIKSDERGRVRAVVFERSDGSLEEIEAGLVIASLGYEAVLLDGLPKNAKGDLLMKEDGEVSMEGEGGRVYATGWCTGKARGVIADSQVKATMTANGMGEKLKEGRNDRGLEDVVRSKGITTTGWKEWIEMDGREKEEGEKKGKIRDKILF</sequence>
<keyword evidence="9 11" id="KW-0560">Oxidoreductase</keyword>
<dbReference type="EC" id="1.18.1.6" evidence="4 11"/>
<comment type="cofactor">
    <cofactor evidence="1 11 12">
        <name>FAD</name>
        <dbReference type="ChEBI" id="CHEBI:57692"/>
    </cofactor>
</comment>
<dbReference type="PIRSF" id="PIRSF000362">
    <property type="entry name" value="FNR"/>
    <property type="match status" value="1"/>
</dbReference>
<evidence type="ECO:0000256" key="10">
    <source>
        <dbReference type="ARBA" id="ARBA00048933"/>
    </source>
</evidence>
<feature type="binding site" evidence="13">
    <location>
        <position position="376"/>
    </location>
    <ligand>
        <name>NADP(+)</name>
        <dbReference type="ChEBI" id="CHEBI:58349"/>
    </ligand>
</feature>
<keyword evidence="6 11" id="KW-0285">Flavoprotein</keyword>
<evidence type="ECO:0000256" key="2">
    <source>
        <dbReference type="ARBA" id="ARBA00004731"/>
    </source>
</evidence>
<evidence type="ECO:0000313" key="15">
    <source>
        <dbReference type="EMBL" id="GMT23597.1"/>
    </source>
</evidence>
<comment type="subcellular location">
    <subcellularLocation>
        <location evidence="11">Mitochondrion</location>
    </subcellularLocation>
</comment>
<comment type="pathway">
    <text evidence="2">Steroid metabolism; cholesterol metabolism.</text>
</comment>
<evidence type="ECO:0000256" key="8">
    <source>
        <dbReference type="ARBA" id="ARBA00022857"/>
    </source>
</evidence>
<organism evidence="15 16">
    <name type="scientific">Pristionchus fissidentatus</name>
    <dbReference type="NCBI Taxonomy" id="1538716"/>
    <lineage>
        <taxon>Eukaryota</taxon>
        <taxon>Metazoa</taxon>
        <taxon>Ecdysozoa</taxon>
        <taxon>Nematoda</taxon>
        <taxon>Chromadorea</taxon>
        <taxon>Rhabditida</taxon>
        <taxon>Rhabditina</taxon>
        <taxon>Diplogasteromorpha</taxon>
        <taxon>Diplogasteroidea</taxon>
        <taxon>Neodiplogasteridae</taxon>
        <taxon>Pristionchus</taxon>
    </lineage>
</organism>
<dbReference type="Gene3D" id="3.50.50.60">
    <property type="entry name" value="FAD/NAD(P)-binding domain"/>
    <property type="match status" value="1"/>
</dbReference>
<feature type="binding site" evidence="13">
    <location>
        <position position="231"/>
    </location>
    <ligand>
        <name>NADP(+)</name>
        <dbReference type="ChEBI" id="CHEBI:58349"/>
    </ligand>
</feature>
<evidence type="ECO:0000313" key="16">
    <source>
        <dbReference type="Proteomes" id="UP001432322"/>
    </source>
</evidence>
<evidence type="ECO:0000256" key="11">
    <source>
        <dbReference type="PIRNR" id="PIRNR000362"/>
    </source>
</evidence>
<keyword evidence="11" id="KW-0496">Mitochondrion</keyword>
<dbReference type="PRINTS" id="PR00419">
    <property type="entry name" value="ADXRDTASE"/>
</dbReference>
<dbReference type="InterPro" id="IPR055275">
    <property type="entry name" value="Ferredox_Rdtase"/>
</dbReference>
<dbReference type="GO" id="GO:0016491">
    <property type="term" value="F:oxidoreductase activity"/>
    <property type="evidence" value="ECO:0007669"/>
    <property type="project" value="UniProtKB-KW"/>
</dbReference>
<evidence type="ECO:0000256" key="4">
    <source>
        <dbReference type="ARBA" id="ARBA00013219"/>
    </source>
</evidence>
<dbReference type="InterPro" id="IPR036188">
    <property type="entry name" value="FAD/NAD-bd_sf"/>
</dbReference>
<dbReference type="SUPFAM" id="SSF51971">
    <property type="entry name" value="Nucleotide-binding domain"/>
    <property type="match status" value="1"/>
</dbReference>
<dbReference type="Proteomes" id="UP001432322">
    <property type="component" value="Unassembled WGS sequence"/>
</dbReference>
<keyword evidence="7 11" id="KW-0274">FAD</keyword>
<dbReference type="InterPro" id="IPR021163">
    <property type="entry name" value="Ferredox_Rdtase_adrenod"/>
</dbReference>
<feature type="binding site" evidence="13">
    <location>
        <begin position="176"/>
        <end position="179"/>
    </location>
    <ligand>
        <name>NADP(+)</name>
        <dbReference type="ChEBI" id="CHEBI:58349"/>
    </ligand>
</feature>
<feature type="binding site" evidence="12">
    <location>
        <position position="104"/>
    </location>
    <ligand>
        <name>FAD</name>
        <dbReference type="ChEBI" id="CHEBI:57692"/>
    </ligand>
</feature>
<evidence type="ECO:0000256" key="1">
    <source>
        <dbReference type="ARBA" id="ARBA00001974"/>
    </source>
</evidence>
<protein>
    <recommendedName>
        <fullName evidence="5 11">NADPH:adrenodoxin oxidoreductase, mitochondrial</fullName>
        <ecNumber evidence="4 11">1.18.1.6</ecNumber>
    </recommendedName>
</protein>
<feature type="binding site" evidence="12">
    <location>
        <position position="369"/>
    </location>
    <ligand>
        <name>FAD</name>
        <dbReference type="ChEBI" id="CHEBI:57692"/>
    </ligand>
</feature>
<evidence type="ECO:0000256" key="6">
    <source>
        <dbReference type="ARBA" id="ARBA00022630"/>
    </source>
</evidence>
<dbReference type="AlphaFoldDB" id="A0AAV5VY31"/>
<dbReference type="PANTHER" id="PTHR48467">
    <property type="entry name" value="GLUTAMATE SYNTHASE 1 [NADH], CHLOROPLASTIC-LIKE"/>
    <property type="match status" value="1"/>
</dbReference>
<comment type="caution">
    <text evidence="15">The sequence shown here is derived from an EMBL/GenBank/DDBJ whole genome shotgun (WGS) entry which is preliminary data.</text>
</comment>
<evidence type="ECO:0000256" key="3">
    <source>
        <dbReference type="ARBA" id="ARBA00008312"/>
    </source>
</evidence>
<accession>A0AAV5VY31</accession>
<dbReference type="GO" id="GO:0005739">
    <property type="term" value="C:mitochondrion"/>
    <property type="evidence" value="ECO:0007669"/>
    <property type="project" value="UniProtKB-SubCell"/>
</dbReference>
<evidence type="ECO:0000256" key="13">
    <source>
        <dbReference type="PIRSR" id="PIRSR000362-2"/>
    </source>
</evidence>
<keyword evidence="16" id="KW-1185">Reference proteome</keyword>
<feature type="binding site" evidence="12">
    <location>
        <position position="58"/>
    </location>
    <ligand>
        <name>FAD</name>
        <dbReference type="ChEBI" id="CHEBI:57692"/>
    </ligand>
</feature>
<evidence type="ECO:0000256" key="9">
    <source>
        <dbReference type="ARBA" id="ARBA00023002"/>
    </source>
</evidence>
<comment type="similarity">
    <text evidence="3 11">Belongs to the ferredoxin--NADP reductase type 1 family.</text>
</comment>
<feature type="binding site" evidence="12">
    <location>
        <begin position="376"/>
        <end position="378"/>
    </location>
    <ligand>
        <name>FAD</name>
        <dbReference type="ChEBI" id="CHEBI:57692"/>
    </ligand>
</feature>